<dbReference type="PANTHER" id="PTHR43221:SF2">
    <property type="entry name" value="PROTEASE HTPX HOMOLOG"/>
    <property type="match status" value="1"/>
</dbReference>
<protein>
    <submittedName>
        <fullName evidence="13">Peptidase M48-like protein</fullName>
    </submittedName>
</protein>
<keyword evidence="6 10" id="KW-0862">Zinc</keyword>
<keyword evidence="5 10" id="KW-0378">Hydrolase</keyword>
<proteinExistence type="inferred from homology"/>
<evidence type="ECO:0000256" key="1">
    <source>
        <dbReference type="ARBA" id="ARBA00022475"/>
    </source>
</evidence>
<evidence type="ECO:0000256" key="3">
    <source>
        <dbReference type="ARBA" id="ARBA00022692"/>
    </source>
</evidence>
<dbReference type="AlphaFoldDB" id="W0I315"/>
<evidence type="ECO:0000256" key="9">
    <source>
        <dbReference type="ARBA" id="ARBA00023136"/>
    </source>
</evidence>
<dbReference type="Proteomes" id="UP000019027">
    <property type="component" value="Chromosome"/>
</dbReference>
<sequence>MLRFIVLAQLLITLLYLGKFGLVTIFGAVSFLFLTYIWITRHSITKDYSKLQWDEMPWLYDGIARMANKAGIGMPYVYILDDYIPNAYSFGNSIVLSLGLFEVLDEDQILGVAAHEIGHIKNGDTILFPLVAYVRYLMLFLSIVIAVFVHTAVSVILSFGLYILYELERVKFFKEREFKADETALYLLDRPFALKEALEELKYYEDLRMNVRASALPGIEPNIERKQKKSFMATHPSYDERIWKIIVEIEGRAFRDTLK</sequence>
<evidence type="ECO:0000256" key="4">
    <source>
        <dbReference type="ARBA" id="ARBA00022723"/>
    </source>
</evidence>
<dbReference type="GO" id="GO:0046872">
    <property type="term" value="F:metal ion binding"/>
    <property type="evidence" value="ECO:0007669"/>
    <property type="project" value="UniProtKB-KW"/>
</dbReference>
<dbReference type="OrthoDB" id="28389at2157"/>
<keyword evidence="4" id="KW-0479">Metal-binding</keyword>
<evidence type="ECO:0000313" key="14">
    <source>
        <dbReference type="Proteomes" id="UP000019027"/>
    </source>
</evidence>
<keyword evidence="1" id="KW-1003">Cell membrane</keyword>
<dbReference type="Gene3D" id="3.30.2010.10">
    <property type="entry name" value="Metalloproteases ('zincins'), catalytic domain"/>
    <property type="match status" value="1"/>
</dbReference>
<name>W0I315_9EURY</name>
<gene>
    <name evidence="13" type="ORF">TES1_1042</name>
</gene>
<dbReference type="GeneID" id="24906503"/>
<evidence type="ECO:0000259" key="12">
    <source>
        <dbReference type="Pfam" id="PF01435"/>
    </source>
</evidence>
<evidence type="ECO:0000256" key="11">
    <source>
        <dbReference type="SAM" id="Phobius"/>
    </source>
</evidence>
<comment type="similarity">
    <text evidence="10">Belongs to the peptidase M48 family.</text>
</comment>
<evidence type="ECO:0000256" key="2">
    <source>
        <dbReference type="ARBA" id="ARBA00022670"/>
    </source>
</evidence>
<dbReference type="PANTHER" id="PTHR43221">
    <property type="entry name" value="PROTEASE HTPX"/>
    <property type="match status" value="1"/>
</dbReference>
<dbReference type="EMBL" id="CP006965">
    <property type="protein sequence ID" value="AHF80426.1"/>
    <property type="molecule type" value="Genomic_DNA"/>
</dbReference>
<evidence type="ECO:0000256" key="5">
    <source>
        <dbReference type="ARBA" id="ARBA00022801"/>
    </source>
</evidence>
<dbReference type="STRING" id="582419.TES1_1042"/>
<dbReference type="GO" id="GO:0006508">
    <property type="term" value="P:proteolysis"/>
    <property type="evidence" value="ECO:0007669"/>
    <property type="project" value="UniProtKB-KW"/>
</dbReference>
<keyword evidence="3 11" id="KW-0812">Transmembrane</keyword>
<dbReference type="KEGG" id="ths:TES1_1042"/>
<evidence type="ECO:0000256" key="10">
    <source>
        <dbReference type="RuleBase" id="RU003983"/>
    </source>
</evidence>
<accession>W0I315</accession>
<evidence type="ECO:0000256" key="8">
    <source>
        <dbReference type="ARBA" id="ARBA00023049"/>
    </source>
</evidence>
<keyword evidence="8 10" id="KW-0482">Metalloprotease</keyword>
<keyword evidence="9 11" id="KW-0472">Membrane</keyword>
<dbReference type="RefSeq" id="WP_042680927.1">
    <property type="nucleotide sequence ID" value="NZ_CP006965.1"/>
</dbReference>
<dbReference type="InterPro" id="IPR001915">
    <property type="entry name" value="Peptidase_M48"/>
</dbReference>
<evidence type="ECO:0000256" key="6">
    <source>
        <dbReference type="ARBA" id="ARBA00022833"/>
    </source>
</evidence>
<evidence type="ECO:0000256" key="7">
    <source>
        <dbReference type="ARBA" id="ARBA00022989"/>
    </source>
</evidence>
<dbReference type="HOGENOM" id="CLU_042266_5_0_2"/>
<feature type="domain" description="Peptidase M48" evidence="12">
    <location>
        <begin position="57"/>
        <end position="244"/>
    </location>
</feature>
<keyword evidence="14" id="KW-1185">Reference proteome</keyword>
<dbReference type="InterPro" id="IPR050083">
    <property type="entry name" value="HtpX_protease"/>
</dbReference>
<comment type="cofactor">
    <cofactor evidence="10">
        <name>Zn(2+)</name>
        <dbReference type="ChEBI" id="CHEBI:29105"/>
    </cofactor>
    <text evidence="10">Binds 1 zinc ion per subunit.</text>
</comment>
<keyword evidence="7 11" id="KW-1133">Transmembrane helix</keyword>
<feature type="transmembrane region" description="Helical" evidence="11">
    <location>
        <begin position="12"/>
        <end position="39"/>
    </location>
</feature>
<keyword evidence="2 10" id="KW-0645">Protease</keyword>
<dbReference type="Pfam" id="PF01435">
    <property type="entry name" value="Peptidase_M48"/>
    <property type="match status" value="1"/>
</dbReference>
<reference evidence="13 14" key="1">
    <citation type="journal article" date="2014" name="Int. J. Syst. Evol. Microbiol.">
        <title>Thermococcus paralvinellae sp. nov. and Thermococcus cleftensis sp. nov. of hyperthermophilic heterotrophs from deep-sea hydrothermal vents.</title>
        <authorList>
            <person name="Hensley S.A."/>
            <person name="Jung J.H."/>
            <person name="Park C.S."/>
            <person name="Holden J.F."/>
        </authorList>
    </citation>
    <scope>NUCLEOTIDE SEQUENCE [LARGE SCALE GENOMIC DNA]</scope>
    <source>
        <strain evidence="13 14">ES1</strain>
    </source>
</reference>
<organism evidence="13 14">
    <name type="scientific">Thermococcus paralvinellae</name>
    <dbReference type="NCBI Taxonomy" id="582419"/>
    <lineage>
        <taxon>Archaea</taxon>
        <taxon>Methanobacteriati</taxon>
        <taxon>Methanobacteriota</taxon>
        <taxon>Thermococci</taxon>
        <taxon>Thermococcales</taxon>
        <taxon>Thermococcaceae</taxon>
        <taxon>Thermococcus</taxon>
    </lineage>
</organism>
<dbReference type="GO" id="GO:0004222">
    <property type="term" value="F:metalloendopeptidase activity"/>
    <property type="evidence" value="ECO:0007669"/>
    <property type="project" value="InterPro"/>
</dbReference>
<feature type="transmembrane region" description="Helical" evidence="11">
    <location>
        <begin position="136"/>
        <end position="165"/>
    </location>
</feature>
<evidence type="ECO:0000313" key="13">
    <source>
        <dbReference type="EMBL" id="AHF80426.1"/>
    </source>
</evidence>